<dbReference type="EMBL" id="DTAB01000040">
    <property type="protein sequence ID" value="HGN84683.1"/>
    <property type="molecule type" value="Genomic_DNA"/>
</dbReference>
<proteinExistence type="predicted"/>
<reference evidence="1" key="1">
    <citation type="journal article" date="2020" name="mSystems">
        <title>Genome- and Community-Level Interaction Insights into Carbon Utilization and Element Cycling Functions of Hydrothermarchaeota in Hydrothermal Sediment.</title>
        <authorList>
            <person name="Zhou Z."/>
            <person name="Liu Y."/>
            <person name="Xu W."/>
            <person name="Pan J."/>
            <person name="Luo Z.H."/>
            <person name="Li M."/>
        </authorList>
    </citation>
    <scope>NUCLEOTIDE SEQUENCE [LARGE SCALE GENOMIC DNA]</scope>
    <source>
        <strain evidence="1">SpSt-611</strain>
    </source>
</reference>
<dbReference type="AlphaFoldDB" id="A0A7V4EHR7"/>
<gene>
    <name evidence="1" type="ORF">ENT80_00630</name>
</gene>
<sequence>MKEPEKSYKARVLRKAVWWDRVAEEVASAPEGTLRLDAGEVARSYIRRYREATTSYLLLHWAEGVLWAFWSRLRLGYDGGLPGHMDRLSPFHLAWKLEAPSLLERARRLDRENRAKYGADLPENLVFPRVWKVGHLVLWNDLRYADEEEAGWVSVGQRAFEVPGGLPRRVWRVKPETLAKNLAKTLGAPPELLRKAVNGEGPEEELGEELWEEVRKGALLSKLQEV</sequence>
<comment type="caution">
    <text evidence="1">The sequence shown here is derived from an EMBL/GenBank/DDBJ whole genome shotgun (WGS) entry which is preliminary data.</text>
</comment>
<protein>
    <submittedName>
        <fullName evidence="1">Uncharacterized protein</fullName>
    </submittedName>
</protein>
<evidence type="ECO:0000313" key="1">
    <source>
        <dbReference type="EMBL" id="HGN84683.1"/>
    </source>
</evidence>
<organism evidence="1">
    <name type="scientific">Thermus tengchongensis</name>
    <dbReference type="NCBI Taxonomy" id="1214928"/>
    <lineage>
        <taxon>Bacteria</taxon>
        <taxon>Thermotogati</taxon>
        <taxon>Deinococcota</taxon>
        <taxon>Deinococci</taxon>
        <taxon>Thermales</taxon>
        <taxon>Thermaceae</taxon>
        <taxon>Thermus</taxon>
    </lineage>
</organism>
<name>A0A7V4EHR7_9DEIN</name>
<accession>A0A7V4EHR7</accession>